<dbReference type="EMBL" id="BK032734">
    <property type="protein sequence ID" value="DAF57505.1"/>
    <property type="molecule type" value="Genomic_DNA"/>
</dbReference>
<evidence type="ECO:0000313" key="1">
    <source>
        <dbReference type="EMBL" id="DAF57505.1"/>
    </source>
</evidence>
<accession>A0A8S5T2M0</accession>
<protein>
    <submittedName>
        <fullName evidence="1">Uncharacterized protein</fullName>
    </submittedName>
</protein>
<reference evidence="1" key="1">
    <citation type="journal article" date="2021" name="Proc. Natl. Acad. Sci. U.S.A.">
        <title>A Catalog of Tens of Thousands of Viruses from Human Metagenomes Reveals Hidden Associations with Chronic Diseases.</title>
        <authorList>
            <person name="Tisza M.J."/>
            <person name="Buck C.B."/>
        </authorList>
    </citation>
    <scope>NUCLEOTIDE SEQUENCE</scope>
    <source>
        <strain evidence="1">CtqfO1</strain>
    </source>
</reference>
<sequence length="64" mass="7451">MEVKASLDWKSVTEHLPKEITLVIPEEKCNLNSWNDYIKDTLIDILKTRVSVKYDILEDSNDNS</sequence>
<name>A0A8S5T2M0_9CAUD</name>
<organism evidence="1">
    <name type="scientific">Myoviridae sp. ctqfO1</name>
    <dbReference type="NCBI Taxonomy" id="2827710"/>
    <lineage>
        <taxon>Viruses</taxon>
        <taxon>Duplodnaviria</taxon>
        <taxon>Heunggongvirae</taxon>
        <taxon>Uroviricota</taxon>
        <taxon>Caudoviricetes</taxon>
    </lineage>
</organism>
<proteinExistence type="predicted"/>